<dbReference type="AlphaFoldDB" id="A0ABD2XWW5"/>
<dbReference type="EMBL" id="JBJUIK010000016">
    <property type="protein sequence ID" value="KAL3499896.1"/>
    <property type="molecule type" value="Genomic_DNA"/>
</dbReference>
<name>A0ABD2XWW5_9GENT</name>
<accession>A0ABD2XWW5</accession>
<dbReference type="PANTHER" id="PTHR36019">
    <property type="entry name" value="PLANT/PROTEIN"/>
    <property type="match status" value="1"/>
</dbReference>
<comment type="caution">
    <text evidence="1">The sequence shown here is derived from an EMBL/GenBank/DDBJ whole genome shotgun (WGS) entry which is preliminary data.</text>
</comment>
<dbReference type="PANTHER" id="PTHR36019:SF3">
    <property type="entry name" value="PLANT_PROTEIN"/>
    <property type="match status" value="1"/>
</dbReference>
<sequence length="118" mass="13435">MSLNCLTCPGMKRTDSDVDMKNSLCQRKPNTCRNLATTERSWSGNLVPRPNGYGKIRTGRTILMAADEVKKGRYRIHNSAPAGNFEDTGTPKLVRSSGMRRDWSFEDLRRMNGYNYNK</sequence>
<evidence type="ECO:0000313" key="2">
    <source>
        <dbReference type="Proteomes" id="UP001630127"/>
    </source>
</evidence>
<evidence type="ECO:0000313" key="1">
    <source>
        <dbReference type="EMBL" id="KAL3499896.1"/>
    </source>
</evidence>
<organism evidence="1 2">
    <name type="scientific">Cinchona calisaya</name>
    <dbReference type="NCBI Taxonomy" id="153742"/>
    <lineage>
        <taxon>Eukaryota</taxon>
        <taxon>Viridiplantae</taxon>
        <taxon>Streptophyta</taxon>
        <taxon>Embryophyta</taxon>
        <taxon>Tracheophyta</taxon>
        <taxon>Spermatophyta</taxon>
        <taxon>Magnoliopsida</taxon>
        <taxon>eudicotyledons</taxon>
        <taxon>Gunneridae</taxon>
        <taxon>Pentapetalae</taxon>
        <taxon>asterids</taxon>
        <taxon>lamiids</taxon>
        <taxon>Gentianales</taxon>
        <taxon>Rubiaceae</taxon>
        <taxon>Cinchonoideae</taxon>
        <taxon>Cinchoneae</taxon>
        <taxon>Cinchona</taxon>
    </lineage>
</organism>
<reference evidence="1 2" key="1">
    <citation type="submission" date="2024-11" db="EMBL/GenBank/DDBJ databases">
        <title>A near-complete genome assembly of Cinchona calisaya.</title>
        <authorList>
            <person name="Lian D.C."/>
            <person name="Zhao X.W."/>
            <person name="Wei L."/>
        </authorList>
    </citation>
    <scope>NUCLEOTIDE SEQUENCE [LARGE SCALE GENOMIC DNA]</scope>
    <source>
        <tissue evidence="1">Nenye</tissue>
    </source>
</reference>
<gene>
    <name evidence="1" type="ORF">ACH5RR_038989</name>
</gene>
<dbReference type="Proteomes" id="UP001630127">
    <property type="component" value="Unassembled WGS sequence"/>
</dbReference>
<keyword evidence="2" id="KW-1185">Reference proteome</keyword>
<proteinExistence type="predicted"/>
<protein>
    <submittedName>
        <fullName evidence="1">Uncharacterized protein</fullName>
    </submittedName>
</protein>